<dbReference type="Pfam" id="PF07971">
    <property type="entry name" value="Glyco_hydro_92"/>
    <property type="match status" value="1"/>
</dbReference>
<dbReference type="GO" id="GO:0006516">
    <property type="term" value="P:glycoprotein catabolic process"/>
    <property type="evidence" value="ECO:0007669"/>
    <property type="project" value="TreeGrafter"/>
</dbReference>
<dbReference type="Gene3D" id="1.20.1050.60">
    <property type="entry name" value="alpha-1,2-mannosidase"/>
    <property type="match status" value="1"/>
</dbReference>
<keyword evidence="3" id="KW-0378">Hydrolase</keyword>
<dbReference type="Gene3D" id="3.30.2080.10">
    <property type="entry name" value="GH92 mannosidase domain"/>
    <property type="match status" value="1"/>
</dbReference>
<evidence type="ECO:0000313" key="6">
    <source>
        <dbReference type="Proteomes" id="UP001154111"/>
    </source>
</evidence>
<keyword evidence="5" id="KW-1185">Reference proteome</keyword>
<evidence type="ECO:0000259" key="1">
    <source>
        <dbReference type="Pfam" id="PF07971"/>
    </source>
</evidence>
<dbReference type="PANTHER" id="PTHR12143">
    <property type="entry name" value="PEPTIDE N-GLYCANASE PNGASE -RELATED"/>
    <property type="match status" value="1"/>
</dbReference>
<feature type="domain" description="Glycosyl hydrolase family 92 N-terminal" evidence="2">
    <location>
        <begin position="6"/>
        <end position="185"/>
    </location>
</feature>
<dbReference type="InterPro" id="IPR012939">
    <property type="entry name" value="Glyco_hydro_92"/>
</dbReference>
<reference evidence="3" key="1">
    <citation type="submission" date="2022-04" db="EMBL/GenBank/DDBJ databases">
        <authorList>
            <person name="Forde T."/>
        </authorList>
    </citation>
    <scope>NUCLEOTIDE SEQUENCE</scope>
    <source>
        <strain evidence="3">A18Y016a</strain>
        <strain evidence="4">A18Y020d</strain>
    </source>
</reference>
<dbReference type="InterPro" id="IPR005887">
    <property type="entry name" value="GH92_a_mannosidase_put"/>
</dbReference>
<organism evidence="3 6">
    <name type="scientific">Erysipelothrix amsterdamensis</name>
    <dbReference type="NCBI Taxonomy" id="2929157"/>
    <lineage>
        <taxon>Bacteria</taxon>
        <taxon>Bacillati</taxon>
        <taxon>Bacillota</taxon>
        <taxon>Erysipelotrichia</taxon>
        <taxon>Erysipelotrichales</taxon>
        <taxon>Erysipelotrichaceae</taxon>
        <taxon>Erysipelothrix</taxon>
    </lineage>
</organism>
<dbReference type="GO" id="GO:0005975">
    <property type="term" value="P:carbohydrate metabolic process"/>
    <property type="evidence" value="ECO:0007669"/>
    <property type="project" value="InterPro"/>
</dbReference>
<evidence type="ECO:0000313" key="3">
    <source>
        <dbReference type="EMBL" id="CAH2761149.1"/>
    </source>
</evidence>
<feature type="domain" description="Glycosyl hydrolase family 92" evidence="1">
    <location>
        <begin position="215"/>
        <end position="683"/>
    </location>
</feature>
<dbReference type="Proteomes" id="UP001154095">
    <property type="component" value="Chromosome"/>
</dbReference>
<dbReference type="EMBL" id="OW659496">
    <property type="protein sequence ID" value="CAH2761158.1"/>
    <property type="molecule type" value="Genomic_DNA"/>
</dbReference>
<dbReference type="PANTHER" id="PTHR12143:SF43">
    <property type="entry name" value="PUTATIVE-RELATED"/>
    <property type="match status" value="1"/>
</dbReference>
<dbReference type="InterPro" id="IPR008928">
    <property type="entry name" value="6-hairpin_glycosidase_sf"/>
</dbReference>
<dbReference type="GO" id="GO:0005829">
    <property type="term" value="C:cytosol"/>
    <property type="evidence" value="ECO:0007669"/>
    <property type="project" value="TreeGrafter"/>
</dbReference>
<protein>
    <submittedName>
        <fullName evidence="3">GH92 family glycosyl hydrolase</fullName>
    </submittedName>
</protein>
<gene>
    <name evidence="3" type="ORF">ERYAMS2_00560</name>
    <name evidence="4" type="ORF">ERYAMS_00270</name>
</gene>
<evidence type="ECO:0000259" key="2">
    <source>
        <dbReference type="Pfam" id="PF17678"/>
    </source>
</evidence>
<proteinExistence type="predicted"/>
<dbReference type="InterPro" id="IPR041371">
    <property type="entry name" value="GH92_N"/>
</dbReference>
<dbReference type="Pfam" id="PF17678">
    <property type="entry name" value="Glyco_hydro_92N"/>
    <property type="match status" value="1"/>
</dbReference>
<dbReference type="GO" id="GO:0000224">
    <property type="term" value="F:peptide-N4-(N-acetyl-beta-glucosaminyl)asparagine amidase activity"/>
    <property type="evidence" value="ECO:0007669"/>
    <property type="project" value="TreeGrafter"/>
</dbReference>
<dbReference type="AlphaFoldDB" id="A0AAU9VI38"/>
<dbReference type="Gene3D" id="2.70.98.10">
    <property type="match status" value="1"/>
</dbReference>
<dbReference type="NCBIfam" id="TIGR01180">
    <property type="entry name" value="aman2_put"/>
    <property type="match status" value="1"/>
</dbReference>
<dbReference type="InterPro" id="IPR014718">
    <property type="entry name" value="GH-type_carb-bd"/>
</dbReference>
<dbReference type="RefSeq" id="WP_254007215.1">
    <property type="nucleotide sequence ID" value="NZ_OW659477.1"/>
</dbReference>
<dbReference type="GO" id="GO:0030246">
    <property type="term" value="F:carbohydrate binding"/>
    <property type="evidence" value="ECO:0007669"/>
    <property type="project" value="InterPro"/>
</dbReference>
<evidence type="ECO:0000313" key="5">
    <source>
        <dbReference type="Proteomes" id="UP001154095"/>
    </source>
</evidence>
<sequence>MKSLNIDTRIGTNNQHSFSRGNALPYTGVPFGMNYFAPQTDGSKGSWWFHPETETFQGLRVTHQPSPWMGDFSSMLISPFSGDQRIHSLYDIQSTYRKQEAIFEPHYLKLYSPRYQLTSELTPSMYGASIRLQGSQAISVAFSAINEIDISQDGQNLVGWVSNPSGCEDPNLKMYFVFTMTQPGTLIQEKDFYVFKSDANNLQIHAAFSHQSLNQAHLNQTREIDNFDAMCDHAQILWTQNLDRITFNHHNPSQSQMFRHCLYRAHLFPMTFYEYDENMKPCHYNTMAKQTKPGYMVTNNGFWDTYKTVFPLMSLVNSDQYALSLKGFLNHANNTGYLPKWLSPDERGLMPGTLIDAVICDAILKGIGTEDADQLLAFMIHAASEESSNANYGRRAVRDYLKYGYVPNHYHESVNQTLDNAYSDFCIAQVATYCGKPEQAETYLKRSYNYQNLFDPQTGFMRPRDTSGNLEEPFNSHRWGGAYTEGSAWQNSFGVYHDIQGLINLYGGPVPFTQKLNELVNQKPTFDVGSYGFEIHEMSEMAAIDFGQMAISNQPSFHIPYLYTYANQASSSQVLLKQLMTHCFTDCFPGDEDNGSMSAWYIFSALGFYPVCPGSLEYVIGIPLLDSAQIHLSNGNTFNITTHNNHPQCNFINEILFNGIPYHDCILKHDTIMRGGHLEITLGIVPNDDWFNKIKPFSNTKKHI</sequence>
<dbReference type="SUPFAM" id="SSF48208">
    <property type="entry name" value="Six-hairpin glycosidases"/>
    <property type="match status" value="1"/>
</dbReference>
<dbReference type="EMBL" id="OW659477">
    <property type="protein sequence ID" value="CAH2761149.1"/>
    <property type="molecule type" value="Genomic_DNA"/>
</dbReference>
<evidence type="ECO:0000313" key="4">
    <source>
        <dbReference type="EMBL" id="CAH2761158.1"/>
    </source>
</evidence>
<name>A0AAU9VI38_9FIRM</name>
<accession>A0AAU9VI38</accession>
<dbReference type="Proteomes" id="UP001154111">
    <property type="component" value="Chromosome"/>
</dbReference>
<dbReference type="Gene3D" id="1.20.1610.10">
    <property type="entry name" value="alpha-1,2-mannosidases domains"/>
    <property type="match status" value="1"/>
</dbReference>
<dbReference type="InterPro" id="IPR050883">
    <property type="entry name" value="PNGase"/>
</dbReference>